<dbReference type="AlphaFoldDB" id="A0A916STH9"/>
<organism evidence="1 2">
    <name type="scientific">Brucella endophytica</name>
    <dbReference type="NCBI Taxonomy" id="1963359"/>
    <lineage>
        <taxon>Bacteria</taxon>
        <taxon>Pseudomonadati</taxon>
        <taxon>Pseudomonadota</taxon>
        <taxon>Alphaproteobacteria</taxon>
        <taxon>Hyphomicrobiales</taxon>
        <taxon>Brucellaceae</taxon>
        <taxon>Brucella/Ochrobactrum group</taxon>
        <taxon>Brucella</taxon>
    </lineage>
</organism>
<evidence type="ECO:0000313" key="1">
    <source>
        <dbReference type="EMBL" id="GGB12849.1"/>
    </source>
</evidence>
<protein>
    <submittedName>
        <fullName evidence="1">Uncharacterized protein</fullName>
    </submittedName>
</protein>
<reference evidence="1" key="1">
    <citation type="journal article" date="2014" name="Int. J. Syst. Evol. Microbiol.">
        <title>Complete genome sequence of Corynebacterium casei LMG S-19264T (=DSM 44701T), isolated from a smear-ripened cheese.</title>
        <authorList>
            <consortium name="US DOE Joint Genome Institute (JGI-PGF)"/>
            <person name="Walter F."/>
            <person name="Albersmeier A."/>
            <person name="Kalinowski J."/>
            <person name="Ruckert C."/>
        </authorList>
    </citation>
    <scope>NUCLEOTIDE SEQUENCE</scope>
    <source>
        <strain evidence="1">CGMCC 1.15082</strain>
    </source>
</reference>
<comment type="caution">
    <text evidence="1">The sequence shown here is derived from an EMBL/GenBank/DDBJ whole genome shotgun (WGS) entry which is preliminary data.</text>
</comment>
<evidence type="ECO:0000313" key="2">
    <source>
        <dbReference type="Proteomes" id="UP000646478"/>
    </source>
</evidence>
<dbReference type="EMBL" id="BMHH01000042">
    <property type="protein sequence ID" value="GGB12849.1"/>
    <property type="molecule type" value="Genomic_DNA"/>
</dbReference>
<reference evidence="1" key="2">
    <citation type="submission" date="2020-09" db="EMBL/GenBank/DDBJ databases">
        <authorList>
            <person name="Sun Q."/>
            <person name="Zhou Y."/>
        </authorList>
    </citation>
    <scope>NUCLEOTIDE SEQUENCE</scope>
    <source>
        <strain evidence="1">CGMCC 1.15082</strain>
    </source>
</reference>
<gene>
    <name evidence="1" type="ORF">GCM10011491_45790</name>
</gene>
<keyword evidence="2" id="KW-1185">Reference proteome</keyword>
<proteinExistence type="predicted"/>
<name>A0A916STH9_9HYPH</name>
<accession>A0A916STH9</accession>
<dbReference type="Proteomes" id="UP000646478">
    <property type="component" value="Unassembled WGS sequence"/>
</dbReference>
<dbReference type="RefSeq" id="WP_188826483.1">
    <property type="nucleotide sequence ID" value="NZ_BMHH01000042.1"/>
</dbReference>
<sequence>MNTCISAISTRKFPLRITCLGEARLEDNPLYGSSTVLDTVELGHCGSLDEAIACVERIAGQDYIDTGDDEVTDFEPLLFVIVDREECQVLAGEAVRRGVRWCEPVASDDEVRLVTEKMGQLRDEAFFEASWDNYNTAHKLRLRASVLEGRLIHPDWREAARAVLLKTT</sequence>